<dbReference type="EC" id="6.1.1.11" evidence="2"/>
<sequence length="327" mass="37283">MNLLHRVISHIIRKSFPKNPILRFSSSATIPDIDVEYYCNQSNSNEIVNNINSRKGVGDIKRVLDLYDAVTAISPTHSAYQGMQQNLYTELSKLPNRTHPNVQKFTEPQVIKEINNKKDFGNHTPLEFSEITRLLNYVRTDKLGYTCGHKSYYFLGNLAILEEALVKYTVATLLKKNFQLVSVPDILPSSVLESCGMTINSDRTQIYSLDPHHHGPDLYLSGTAEMSLAGLLKNSIHKYDELPLKLAAVSRCFRAETSNVIEERGIYRVHQFTKVEMFIVTTPEQSEDMLEYIRSVQEELFAPLGFHMQILDMPPHELGAPAYRYTI</sequence>
<evidence type="ECO:0000256" key="1">
    <source>
        <dbReference type="ARBA" id="ARBA00010728"/>
    </source>
</evidence>
<name>A0A921YK29_MANSE</name>
<dbReference type="GO" id="GO:0006434">
    <property type="term" value="P:seryl-tRNA aminoacylation"/>
    <property type="evidence" value="ECO:0007669"/>
    <property type="project" value="InterPro"/>
</dbReference>
<keyword evidence="6" id="KW-1185">Reference proteome</keyword>
<feature type="domain" description="Aminoacyl-transfer RNA synthetases class-II family profile" evidence="4">
    <location>
        <begin position="161"/>
        <end position="327"/>
    </location>
</feature>
<evidence type="ECO:0000259" key="4">
    <source>
        <dbReference type="PROSITE" id="PS50862"/>
    </source>
</evidence>
<reference evidence="5" key="1">
    <citation type="journal article" date="2016" name="Insect Biochem. Mol. Biol.">
        <title>Multifaceted biological insights from a draft genome sequence of the tobacco hornworm moth, Manduca sexta.</title>
        <authorList>
            <person name="Kanost M.R."/>
            <person name="Arrese E.L."/>
            <person name="Cao X."/>
            <person name="Chen Y.R."/>
            <person name="Chellapilla S."/>
            <person name="Goldsmith M.R."/>
            <person name="Grosse-Wilde E."/>
            <person name="Heckel D.G."/>
            <person name="Herndon N."/>
            <person name="Jiang H."/>
            <person name="Papanicolaou A."/>
            <person name="Qu J."/>
            <person name="Soulages J.L."/>
            <person name="Vogel H."/>
            <person name="Walters J."/>
            <person name="Waterhouse R.M."/>
            <person name="Ahn S.J."/>
            <person name="Almeida F.C."/>
            <person name="An C."/>
            <person name="Aqrawi P."/>
            <person name="Bretschneider A."/>
            <person name="Bryant W.B."/>
            <person name="Bucks S."/>
            <person name="Chao H."/>
            <person name="Chevignon G."/>
            <person name="Christen J.M."/>
            <person name="Clarke D.F."/>
            <person name="Dittmer N.T."/>
            <person name="Ferguson L.C.F."/>
            <person name="Garavelou S."/>
            <person name="Gordon K.H.J."/>
            <person name="Gunaratna R.T."/>
            <person name="Han Y."/>
            <person name="Hauser F."/>
            <person name="He Y."/>
            <person name="Heidel-Fischer H."/>
            <person name="Hirsh A."/>
            <person name="Hu Y."/>
            <person name="Jiang H."/>
            <person name="Kalra D."/>
            <person name="Klinner C."/>
            <person name="Konig C."/>
            <person name="Kovar C."/>
            <person name="Kroll A.R."/>
            <person name="Kuwar S.S."/>
            <person name="Lee S.L."/>
            <person name="Lehman R."/>
            <person name="Li K."/>
            <person name="Li Z."/>
            <person name="Liang H."/>
            <person name="Lovelace S."/>
            <person name="Lu Z."/>
            <person name="Mansfield J.H."/>
            <person name="McCulloch K.J."/>
            <person name="Mathew T."/>
            <person name="Morton B."/>
            <person name="Muzny D.M."/>
            <person name="Neunemann D."/>
            <person name="Ongeri F."/>
            <person name="Pauchet Y."/>
            <person name="Pu L.L."/>
            <person name="Pyrousis I."/>
            <person name="Rao X.J."/>
            <person name="Redding A."/>
            <person name="Roesel C."/>
            <person name="Sanchez-Gracia A."/>
            <person name="Schaack S."/>
            <person name="Shukla A."/>
            <person name="Tetreau G."/>
            <person name="Wang Y."/>
            <person name="Xiong G.H."/>
            <person name="Traut W."/>
            <person name="Walsh T.K."/>
            <person name="Worley K.C."/>
            <person name="Wu D."/>
            <person name="Wu W."/>
            <person name="Wu Y.Q."/>
            <person name="Zhang X."/>
            <person name="Zou Z."/>
            <person name="Zucker H."/>
            <person name="Briscoe A.D."/>
            <person name="Burmester T."/>
            <person name="Clem R.J."/>
            <person name="Feyereisen R."/>
            <person name="Grimmelikhuijzen C.J.P."/>
            <person name="Hamodrakas S.J."/>
            <person name="Hansson B.S."/>
            <person name="Huguet E."/>
            <person name="Jermiin L.S."/>
            <person name="Lan Q."/>
            <person name="Lehman H.K."/>
            <person name="Lorenzen M."/>
            <person name="Merzendorfer H."/>
            <person name="Michalopoulos I."/>
            <person name="Morton D.B."/>
            <person name="Muthukrishnan S."/>
            <person name="Oakeshott J.G."/>
            <person name="Palmer W."/>
            <person name="Park Y."/>
            <person name="Passarelli A.L."/>
            <person name="Rozas J."/>
            <person name="Schwartz L.M."/>
            <person name="Smith W."/>
            <person name="Southgate A."/>
            <person name="Vilcinskas A."/>
            <person name="Vogt R."/>
            <person name="Wang P."/>
            <person name="Werren J."/>
            <person name="Yu X.Q."/>
            <person name="Zhou J.J."/>
            <person name="Brown S.J."/>
            <person name="Scherer S.E."/>
            <person name="Richards S."/>
            <person name="Blissard G.W."/>
        </authorList>
    </citation>
    <scope>NUCLEOTIDE SEQUENCE</scope>
</reference>
<protein>
    <recommendedName>
        <fullName evidence="2">serine--tRNA ligase</fullName>
        <ecNumber evidence="2">6.1.1.11</ecNumber>
    </recommendedName>
    <alternativeName>
        <fullName evidence="3">Seryl-tRNA synthetase</fullName>
    </alternativeName>
</protein>
<proteinExistence type="inferred from homology"/>
<dbReference type="GO" id="GO:0004828">
    <property type="term" value="F:serine-tRNA ligase activity"/>
    <property type="evidence" value="ECO:0007669"/>
    <property type="project" value="UniProtKB-EC"/>
</dbReference>
<dbReference type="Pfam" id="PF00587">
    <property type="entry name" value="tRNA-synt_2b"/>
    <property type="match status" value="1"/>
</dbReference>
<comment type="caution">
    <text evidence="5">The sequence shown here is derived from an EMBL/GenBank/DDBJ whole genome shotgun (WGS) entry which is preliminary data.</text>
</comment>
<organism evidence="5 6">
    <name type="scientific">Manduca sexta</name>
    <name type="common">Tobacco hawkmoth</name>
    <name type="synonym">Tobacco hornworm</name>
    <dbReference type="NCBI Taxonomy" id="7130"/>
    <lineage>
        <taxon>Eukaryota</taxon>
        <taxon>Metazoa</taxon>
        <taxon>Ecdysozoa</taxon>
        <taxon>Arthropoda</taxon>
        <taxon>Hexapoda</taxon>
        <taxon>Insecta</taxon>
        <taxon>Pterygota</taxon>
        <taxon>Neoptera</taxon>
        <taxon>Endopterygota</taxon>
        <taxon>Lepidoptera</taxon>
        <taxon>Glossata</taxon>
        <taxon>Ditrysia</taxon>
        <taxon>Bombycoidea</taxon>
        <taxon>Sphingidae</taxon>
        <taxon>Sphinginae</taxon>
        <taxon>Sphingini</taxon>
        <taxon>Manduca</taxon>
    </lineage>
</organism>
<evidence type="ECO:0000313" key="5">
    <source>
        <dbReference type="EMBL" id="KAG6440696.1"/>
    </source>
</evidence>
<reference evidence="5" key="2">
    <citation type="submission" date="2020-12" db="EMBL/GenBank/DDBJ databases">
        <authorList>
            <person name="Kanost M."/>
        </authorList>
    </citation>
    <scope>NUCLEOTIDE SEQUENCE</scope>
</reference>
<evidence type="ECO:0000256" key="2">
    <source>
        <dbReference type="ARBA" id="ARBA00012840"/>
    </source>
</evidence>
<dbReference type="InterPro" id="IPR002314">
    <property type="entry name" value="aa-tRNA-synt_IIb"/>
</dbReference>
<dbReference type="PROSITE" id="PS50862">
    <property type="entry name" value="AA_TRNA_LIGASE_II"/>
    <property type="match status" value="1"/>
</dbReference>
<gene>
    <name evidence="5" type="ORF">O3G_MSEX001394</name>
</gene>
<dbReference type="EMBL" id="JH668281">
    <property type="protein sequence ID" value="KAG6440696.1"/>
    <property type="molecule type" value="Genomic_DNA"/>
</dbReference>
<dbReference type="GO" id="GO:0005524">
    <property type="term" value="F:ATP binding"/>
    <property type="evidence" value="ECO:0007669"/>
    <property type="project" value="InterPro"/>
</dbReference>
<dbReference type="AlphaFoldDB" id="A0A921YK29"/>
<dbReference type="Proteomes" id="UP000791440">
    <property type="component" value="Unassembled WGS sequence"/>
</dbReference>
<accession>A0A921YK29</accession>
<dbReference type="InterPro" id="IPR002317">
    <property type="entry name" value="Ser-tRNA-ligase_type_1"/>
</dbReference>
<dbReference type="InterPro" id="IPR006195">
    <property type="entry name" value="aa-tRNA-synth_II"/>
</dbReference>
<comment type="similarity">
    <text evidence="1">Belongs to the class-II aminoacyl-tRNA synthetase family. Type-1 seryl-tRNA synthetase subfamily.</text>
</comment>
<evidence type="ECO:0000256" key="3">
    <source>
        <dbReference type="ARBA" id="ARBA00031113"/>
    </source>
</evidence>
<dbReference type="PANTHER" id="PTHR11778">
    <property type="entry name" value="SERYL-TRNA SYNTHETASE"/>
    <property type="match status" value="1"/>
</dbReference>
<evidence type="ECO:0000313" key="6">
    <source>
        <dbReference type="Proteomes" id="UP000791440"/>
    </source>
</evidence>